<reference evidence="3" key="1">
    <citation type="submission" date="2016-04" db="UniProtKB">
        <authorList>
            <consortium name="WormBaseParasite"/>
        </authorList>
    </citation>
    <scope>IDENTIFICATION</scope>
</reference>
<dbReference type="Proteomes" id="UP000271162">
    <property type="component" value="Unassembled WGS sequence"/>
</dbReference>
<proteinExistence type="predicted"/>
<dbReference type="WBParaSite" id="NBR_0000847201-mRNA-1">
    <property type="protein sequence ID" value="NBR_0000847201-mRNA-1"/>
    <property type="gene ID" value="NBR_0000847201"/>
</dbReference>
<keyword evidence="2" id="KW-1185">Reference proteome</keyword>
<dbReference type="EMBL" id="UYSL01020010">
    <property type="protein sequence ID" value="VDL72062.1"/>
    <property type="molecule type" value="Genomic_DNA"/>
</dbReference>
<name>A0A158QYG8_NIPBR</name>
<dbReference type="OMA" id="AMINISC"/>
<evidence type="ECO:0000313" key="1">
    <source>
        <dbReference type="EMBL" id="VDL72062.1"/>
    </source>
</evidence>
<evidence type="ECO:0000313" key="3">
    <source>
        <dbReference type="WBParaSite" id="NBR_0000847201-mRNA-1"/>
    </source>
</evidence>
<organism evidence="3">
    <name type="scientific">Nippostrongylus brasiliensis</name>
    <name type="common">Rat hookworm</name>
    <dbReference type="NCBI Taxonomy" id="27835"/>
    <lineage>
        <taxon>Eukaryota</taxon>
        <taxon>Metazoa</taxon>
        <taxon>Ecdysozoa</taxon>
        <taxon>Nematoda</taxon>
        <taxon>Chromadorea</taxon>
        <taxon>Rhabditida</taxon>
        <taxon>Rhabditina</taxon>
        <taxon>Rhabditomorpha</taxon>
        <taxon>Strongyloidea</taxon>
        <taxon>Heligmosomidae</taxon>
        <taxon>Nippostrongylus</taxon>
    </lineage>
</organism>
<dbReference type="STRING" id="27835.A0A158QYG8"/>
<protein>
    <submittedName>
        <fullName evidence="3">PPM-type phosphatase domain-containing protein</fullName>
    </submittedName>
</protein>
<evidence type="ECO:0000313" key="2">
    <source>
        <dbReference type="Proteomes" id="UP000271162"/>
    </source>
</evidence>
<reference evidence="1 2" key="2">
    <citation type="submission" date="2018-11" db="EMBL/GenBank/DDBJ databases">
        <authorList>
            <consortium name="Pathogen Informatics"/>
        </authorList>
    </citation>
    <scope>NUCLEOTIDE SEQUENCE [LARGE SCALE GENOMIC DNA]</scope>
</reference>
<sequence>MLWDIQTTAADFLSTQRNLRTPIVRVATGLSMKKAQLTRTKTRQVHKLHAVTLDDTMPVRMREKRLRDDLLFGPAMRRRLHEYMKRNYRIDKNGSYKVDDIDFFAHGEITDPQSDVLRQCSIFYRDVNYEKESSALRDSLMSKLSVPSFPTSSCRHKLEVTLPNTSHAIAIGDGGLSEVLWNDKTHSILIDIALDQDIREYVKWYFKKAVDAVRLTTTERLTLSKYLDSDGEERFENAVRVYFNSWKDCEKALADKDHRTARLFPRAFTIGKADWNSLKNVTMTYRAKWFAEPSMKTGFVRIKNSLYQEFTKKVLFDHNYFCEFKKDYDVDNTINEVVRGTVYRAIVNELIRSRQWHQRFPVSARDWRELLSGKLPWTWKILPGEEDDDEGKPREAELVFKDVECGLHMMELLTMDEKELNVSPGGEPSQRVIMKPVYCIGVAVTKEVRVACDPFIKRLNKEESAAAARAHCPLQSLNIVDKTWTEDYDASDDFDNSEGEISVQGWPPTHVEEVALRLISYFAGSYIDCSDERRGRLLYGYGARYVDFVREKLRGEVVIDVDLLRERITLVGERADLARRKLLYFADFS</sequence>
<gene>
    <name evidence="1" type="ORF">NBR_LOCUS8473</name>
</gene>
<dbReference type="AlphaFoldDB" id="A0A158QYG8"/>
<accession>A0A158QYG8</accession>